<protein>
    <recommendedName>
        <fullName evidence="4">DUF4238 domain-containing protein</fullName>
    </recommendedName>
</protein>
<evidence type="ECO:0000313" key="3">
    <source>
        <dbReference type="Proteomes" id="UP001287356"/>
    </source>
</evidence>
<dbReference type="Pfam" id="PF14022">
    <property type="entry name" value="DUF4238"/>
    <property type="match status" value="1"/>
</dbReference>
<dbReference type="Proteomes" id="UP001287356">
    <property type="component" value="Unassembled WGS sequence"/>
</dbReference>
<feature type="region of interest" description="Disordered" evidence="1">
    <location>
        <begin position="23"/>
        <end position="44"/>
    </location>
</feature>
<dbReference type="EMBL" id="JAULSN010000002">
    <property type="protein sequence ID" value="KAK3379138.1"/>
    <property type="molecule type" value="Genomic_DNA"/>
</dbReference>
<proteinExistence type="predicted"/>
<sequence>MAATASQYQHFVPQFLLRNFAHPYKPEKEGPRNRKNGKKTKYERGMFPGDKVVRSLNLTEDSPVICEKPISRVLGQMNMYSDSSKIGHQQQQQVEKLLSKLESQACQIFRRITKAFEDNEAGLWITRSERDLIRKFLFILKYRGSGFHHRFYHDKPEDYAEIDRELLREYMVERGFTRPFNVWLDNLRAVIELEMDPEGEWKSKLLKRMYMDDAMWFISHVECNYMAICTPSDVADEFVLTDNSYNIFEGPNTFVQDTDTGEVGESGHVPIHEFAPVSPKLMIVLRSFMLPDPREDADEKVKASRDLWRFCAVDGIYDYWKKSLLDDLPITKARNNYTRVVDGRLQYLDVDKTKWKRLKSHKFYFSFFPISTKHVHTINAILLDNCWPCTHIVFESVESFSRTLEWYLTAPCTVGKIIMGYDVERREAALKKLETISRSLGSTKETVWKRESSPPMRDYDKFRLRHVELRRTFKRIITGGDSAVEEVWKERGVDETIRQRNRALLLDAYLRLPPHRVWLYVKIEIWQMQDAQGPRHCVNPEGLNRLMYRAGIASDKMSQFSDVNLWGDITLDFEGYRRWVFVTQCTFAGPGFIRDCGKYSPICSSSIPDIEKLARQAQVEVLRSGRHLLVDDIDIKAGERPLIEEGERIELLTRILVKSRFRHALKGKLEEDLLEKLHSVFFDILYPTPPRDWSMWWVSA</sequence>
<name>A0AAE0ND78_9PEZI</name>
<evidence type="ECO:0000256" key="1">
    <source>
        <dbReference type="SAM" id="MobiDB-lite"/>
    </source>
</evidence>
<organism evidence="2 3">
    <name type="scientific">Lasiosphaeria ovina</name>
    <dbReference type="NCBI Taxonomy" id="92902"/>
    <lineage>
        <taxon>Eukaryota</taxon>
        <taxon>Fungi</taxon>
        <taxon>Dikarya</taxon>
        <taxon>Ascomycota</taxon>
        <taxon>Pezizomycotina</taxon>
        <taxon>Sordariomycetes</taxon>
        <taxon>Sordariomycetidae</taxon>
        <taxon>Sordariales</taxon>
        <taxon>Lasiosphaeriaceae</taxon>
        <taxon>Lasiosphaeria</taxon>
    </lineage>
</organism>
<evidence type="ECO:0000313" key="2">
    <source>
        <dbReference type="EMBL" id="KAK3379138.1"/>
    </source>
</evidence>
<dbReference type="InterPro" id="IPR025332">
    <property type="entry name" value="DUF4238"/>
</dbReference>
<comment type="caution">
    <text evidence="2">The sequence shown here is derived from an EMBL/GenBank/DDBJ whole genome shotgun (WGS) entry which is preliminary data.</text>
</comment>
<reference evidence="2" key="2">
    <citation type="submission" date="2023-06" db="EMBL/GenBank/DDBJ databases">
        <authorList>
            <consortium name="Lawrence Berkeley National Laboratory"/>
            <person name="Haridas S."/>
            <person name="Hensen N."/>
            <person name="Bonometti L."/>
            <person name="Westerberg I."/>
            <person name="Brannstrom I.O."/>
            <person name="Guillou S."/>
            <person name="Cros-Aarteil S."/>
            <person name="Calhoun S."/>
            <person name="Kuo A."/>
            <person name="Mondo S."/>
            <person name="Pangilinan J."/>
            <person name="Riley R."/>
            <person name="Labutti K."/>
            <person name="Andreopoulos B."/>
            <person name="Lipzen A."/>
            <person name="Chen C."/>
            <person name="Yanf M."/>
            <person name="Daum C."/>
            <person name="Ng V."/>
            <person name="Clum A."/>
            <person name="Steindorff A."/>
            <person name="Ohm R."/>
            <person name="Martin F."/>
            <person name="Silar P."/>
            <person name="Natvig D."/>
            <person name="Lalanne C."/>
            <person name="Gautier V."/>
            <person name="Ament-Velasquez S.L."/>
            <person name="Kruys A."/>
            <person name="Hutchinson M.I."/>
            <person name="Powell A.J."/>
            <person name="Barry K."/>
            <person name="Miller A.N."/>
            <person name="Grigoriev I.V."/>
            <person name="Debuchy R."/>
            <person name="Gladieux P."/>
            <person name="Thoren M.H."/>
            <person name="Johannesson H."/>
        </authorList>
    </citation>
    <scope>NUCLEOTIDE SEQUENCE</scope>
    <source>
        <strain evidence="2">CBS 958.72</strain>
    </source>
</reference>
<reference evidence="2" key="1">
    <citation type="journal article" date="2023" name="Mol. Phylogenet. Evol.">
        <title>Genome-scale phylogeny and comparative genomics of the fungal order Sordariales.</title>
        <authorList>
            <person name="Hensen N."/>
            <person name="Bonometti L."/>
            <person name="Westerberg I."/>
            <person name="Brannstrom I.O."/>
            <person name="Guillou S."/>
            <person name="Cros-Aarteil S."/>
            <person name="Calhoun S."/>
            <person name="Haridas S."/>
            <person name="Kuo A."/>
            <person name="Mondo S."/>
            <person name="Pangilinan J."/>
            <person name="Riley R."/>
            <person name="LaButti K."/>
            <person name="Andreopoulos B."/>
            <person name="Lipzen A."/>
            <person name="Chen C."/>
            <person name="Yan M."/>
            <person name="Daum C."/>
            <person name="Ng V."/>
            <person name="Clum A."/>
            <person name="Steindorff A."/>
            <person name="Ohm R.A."/>
            <person name="Martin F."/>
            <person name="Silar P."/>
            <person name="Natvig D.O."/>
            <person name="Lalanne C."/>
            <person name="Gautier V."/>
            <person name="Ament-Velasquez S.L."/>
            <person name="Kruys A."/>
            <person name="Hutchinson M.I."/>
            <person name="Powell A.J."/>
            <person name="Barry K."/>
            <person name="Miller A.N."/>
            <person name="Grigoriev I.V."/>
            <person name="Debuchy R."/>
            <person name="Gladieux P."/>
            <person name="Hiltunen Thoren M."/>
            <person name="Johannesson H."/>
        </authorList>
    </citation>
    <scope>NUCLEOTIDE SEQUENCE</scope>
    <source>
        <strain evidence="2">CBS 958.72</strain>
    </source>
</reference>
<accession>A0AAE0ND78</accession>
<gene>
    <name evidence="2" type="ORF">B0T24DRAFT_716765</name>
</gene>
<keyword evidence="3" id="KW-1185">Reference proteome</keyword>
<evidence type="ECO:0008006" key="4">
    <source>
        <dbReference type="Google" id="ProtNLM"/>
    </source>
</evidence>
<dbReference type="AlphaFoldDB" id="A0AAE0ND78"/>